<proteinExistence type="predicted"/>
<name>A0A6J5N6H9_9CAUD</name>
<reference evidence="1" key="1">
    <citation type="submission" date="2020-04" db="EMBL/GenBank/DDBJ databases">
        <authorList>
            <person name="Chiriac C."/>
            <person name="Salcher M."/>
            <person name="Ghai R."/>
            <person name="Kavagutti S V."/>
        </authorList>
    </citation>
    <scope>NUCLEOTIDE SEQUENCE</scope>
</reference>
<evidence type="ECO:0000313" key="1">
    <source>
        <dbReference type="EMBL" id="CAB4155160.1"/>
    </source>
</evidence>
<sequence length="107" mass="11691">MSRISEADLERIRELLKQPVADPLLAIEWVKRARVDLEALVEDATDRLKAHGGEFAQLVRSALEAKILTKVNGRVVLTSATKELSLNVAVTSLGVFVDVRLEIGVGT</sequence>
<protein>
    <submittedName>
        <fullName evidence="1">Uncharacterized protein</fullName>
    </submittedName>
</protein>
<organism evidence="1">
    <name type="scientific">uncultured Caudovirales phage</name>
    <dbReference type="NCBI Taxonomy" id="2100421"/>
    <lineage>
        <taxon>Viruses</taxon>
        <taxon>Duplodnaviria</taxon>
        <taxon>Heunggongvirae</taxon>
        <taxon>Uroviricota</taxon>
        <taxon>Caudoviricetes</taxon>
        <taxon>Peduoviridae</taxon>
        <taxon>Maltschvirus</taxon>
        <taxon>Maltschvirus maltsch</taxon>
    </lineage>
</organism>
<accession>A0A6J5N6H9</accession>
<gene>
    <name evidence="1" type="ORF">UFOVP650_90</name>
</gene>
<dbReference type="EMBL" id="LR796623">
    <property type="protein sequence ID" value="CAB4155160.1"/>
    <property type="molecule type" value="Genomic_DNA"/>
</dbReference>